<evidence type="ECO:0008006" key="4">
    <source>
        <dbReference type="Google" id="ProtNLM"/>
    </source>
</evidence>
<sequence>MFAIPSSRSLLGLLLASLAIPAAAAENDRAPWRPDKPILLRQSGGFTIGGKVIQHPVNPNMTLSCDHGYVEYFHPWRPRKTSIVMWHSSSTQTFQNRWDGGEGFKDMFLRREYPVYLWDGPRVGRANWACNVTYYAPDYRDQSNFVAWNFGPRYGEWWPDVRFPTENEYAWQQATSSRYQEFDSEASVNLETDAAAIAADSGKLGTDIVYLGNSASGLRAQMTAIKSNTTNIKGIVCYESYGYVFPEGHGIEPGPGLNAFGPIVVPLEQFKKLARLPAIQFLFGDHRDESFSFLNQSRQAAALINKYGGNAEVIHLGKDKGLKGTTHIAFADLHNKKIAGLLDEFLEDNGLTDYEKNDEEE</sequence>
<reference evidence="2" key="2">
    <citation type="submission" date="2023-05" db="EMBL/GenBank/DDBJ databases">
        <authorList>
            <consortium name="Lawrence Berkeley National Laboratory"/>
            <person name="Steindorff A."/>
            <person name="Hensen N."/>
            <person name="Bonometti L."/>
            <person name="Westerberg I."/>
            <person name="Brannstrom I.O."/>
            <person name="Guillou S."/>
            <person name="Cros-Aarteil S."/>
            <person name="Calhoun S."/>
            <person name="Haridas S."/>
            <person name="Kuo A."/>
            <person name="Mondo S."/>
            <person name="Pangilinan J."/>
            <person name="Riley R."/>
            <person name="Labutti K."/>
            <person name="Andreopoulos B."/>
            <person name="Lipzen A."/>
            <person name="Chen C."/>
            <person name="Yanf M."/>
            <person name="Daum C."/>
            <person name="Ng V."/>
            <person name="Clum A."/>
            <person name="Ohm R."/>
            <person name="Martin F."/>
            <person name="Silar P."/>
            <person name="Natvig D."/>
            <person name="Lalanne C."/>
            <person name="Gautier V."/>
            <person name="Ament-Velasquez S.L."/>
            <person name="Kruys A."/>
            <person name="Hutchinson M.I."/>
            <person name="Powell A.J."/>
            <person name="Barry K."/>
            <person name="Miller A.N."/>
            <person name="Grigoriev I.V."/>
            <person name="Debuchy R."/>
            <person name="Gladieux P."/>
            <person name="Thoren M.H."/>
            <person name="Johannesson H."/>
        </authorList>
    </citation>
    <scope>NUCLEOTIDE SEQUENCE</scope>
    <source>
        <strain evidence="2">CBS 359.72</strain>
    </source>
</reference>
<evidence type="ECO:0000256" key="1">
    <source>
        <dbReference type="SAM" id="SignalP"/>
    </source>
</evidence>
<dbReference type="SUPFAM" id="SSF53474">
    <property type="entry name" value="alpha/beta-Hydrolases"/>
    <property type="match status" value="1"/>
</dbReference>
<comment type="caution">
    <text evidence="2">The sequence shown here is derived from an EMBL/GenBank/DDBJ whole genome shotgun (WGS) entry which is preliminary data.</text>
</comment>
<dbReference type="EMBL" id="MU857630">
    <property type="protein sequence ID" value="KAK4248961.1"/>
    <property type="molecule type" value="Genomic_DNA"/>
</dbReference>
<organism evidence="2 3">
    <name type="scientific">Corynascus novoguineensis</name>
    <dbReference type="NCBI Taxonomy" id="1126955"/>
    <lineage>
        <taxon>Eukaryota</taxon>
        <taxon>Fungi</taxon>
        <taxon>Dikarya</taxon>
        <taxon>Ascomycota</taxon>
        <taxon>Pezizomycotina</taxon>
        <taxon>Sordariomycetes</taxon>
        <taxon>Sordariomycetidae</taxon>
        <taxon>Sordariales</taxon>
        <taxon>Chaetomiaceae</taxon>
        <taxon>Corynascus</taxon>
    </lineage>
</organism>
<gene>
    <name evidence="2" type="ORF">C7999DRAFT_13157</name>
</gene>
<accession>A0AAN7CVT4</accession>
<dbReference type="Proteomes" id="UP001303647">
    <property type="component" value="Unassembled WGS sequence"/>
</dbReference>
<dbReference type="Gene3D" id="3.40.50.1820">
    <property type="entry name" value="alpha/beta hydrolase"/>
    <property type="match status" value="1"/>
</dbReference>
<name>A0AAN7CVT4_9PEZI</name>
<reference evidence="2" key="1">
    <citation type="journal article" date="2023" name="Mol. Phylogenet. Evol.">
        <title>Genome-scale phylogeny and comparative genomics of the fungal order Sordariales.</title>
        <authorList>
            <person name="Hensen N."/>
            <person name="Bonometti L."/>
            <person name="Westerberg I."/>
            <person name="Brannstrom I.O."/>
            <person name="Guillou S."/>
            <person name="Cros-Aarteil S."/>
            <person name="Calhoun S."/>
            <person name="Haridas S."/>
            <person name="Kuo A."/>
            <person name="Mondo S."/>
            <person name="Pangilinan J."/>
            <person name="Riley R."/>
            <person name="LaButti K."/>
            <person name="Andreopoulos B."/>
            <person name="Lipzen A."/>
            <person name="Chen C."/>
            <person name="Yan M."/>
            <person name="Daum C."/>
            <person name="Ng V."/>
            <person name="Clum A."/>
            <person name="Steindorff A."/>
            <person name="Ohm R.A."/>
            <person name="Martin F."/>
            <person name="Silar P."/>
            <person name="Natvig D.O."/>
            <person name="Lalanne C."/>
            <person name="Gautier V."/>
            <person name="Ament-Velasquez S.L."/>
            <person name="Kruys A."/>
            <person name="Hutchinson M.I."/>
            <person name="Powell A.J."/>
            <person name="Barry K."/>
            <person name="Miller A.N."/>
            <person name="Grigoriev I.V."/>
            <person name="Debuchy R."/>
            <person name="Gladieux P."/>
            <person name="Hiltunen Thoren M."/>
            <person name="Johannesson H."/>
        </authorList>
    </citation>
    <scope>NUCLEOTIDE SEQUENCE</scope>
    <source>
        <strain evidence="2">CBS 359.72</strain>
    </source>
</reference>
<protein>
    <recommendedName>
        <fullName evidence="4">Alpha/beta-hydrolase</fullName>
    </recommendedName>
</protein>
<feature type="signal peptide" evidence="1">
    <location>
        <begin position="1"/>
        <end position="25"/>
    </location>
</feature>
<keyword evidence="1" id="KW-0732">Signal</keyword>
<evidence type="ECO:0000313" key="3">
    <source>
        <dbReference type="Proteomes" id="UP001303647"/>
    </source>
</evidence>
<dbReference type="InterPro" id="IPR029058">
    <property type="entry name" value="AB_hydrolase_fold"/>
</dbReference>
<keyword evidence="3" id="KW-1185">Reference proteome</keyword>
<dbReference type="AlphaFoldDB" id="A0AAN7CVT4"/>
<proteinExistence type="predicted"/>
<feature type="chain" id="PRO_5043039843" description="Alpha/beta-hydrolase" evidence="1">
    <location>
        <begin position="26"/>
        <end position="361"/>
    </location>
</feature>
<evidence type="ECO:0000313" key="2">
    <source>
        <dbReference type="EMBL" id="KAK4248961.1"/>
    </source>
</evidence>
<dbReference type="CDD" id="cd12810">
    <property type="entry name" value="Esterase_713_like-3"/>
    <property type="match status" value="1"/>
</dbReference>